<dbReference type="InParanoid" id="A0A665UZG8"/>
<reference evidence="1" key="1">
    <citation type="submission" date="2021-04" db="EMBL/GenBank/DDBJ databases">
        <authorList>
            <consortium name="Wellcome Sanger Institute Data Sharing"/>
        </authorList>
    </citation>
    <scope>NUCLEOTIDE SEQUENCE [LARGE SCALE GENOMIC DNA]</scope>
</reference>
<proteinExistence type="predicted"/>
<dbReference type="OMA" id="WPISPFT"/>
<evidence type="ECO:0000313" key="1">
    <source>
        <dbReference type="Ensembl" id="ENSENLP00000025043.1"/>
    </source>
</evidence>
<dbReference type="CDD" id="cd00229">
    <property type="entry name" value="SGNH_hydrolase"/>
    <property type="match status" value="1"/>
</dbReference>
<dbReference type="Gene3D" id="3.40.50.1110">
    <property type="entry name" value="SGNH hydrolase"/>
    <property type="match status" value="1"/>
</dbReference>
<protein>
    <submittedName>
        <fullName evidence="1">Uncharacterized protein</fullName>
    </submittedName>
</protein>
<reference evidence="1" key="2">
    <citation type="submission" date="2025-08" db="UniProtKB">
        <authorList>
            <consortium name="Ensembl"/>
        </authorList>
    </citation>
    <scope>IDENTIFICATION</scope>
</reference>
<name>A0A665UZG8_ECHNA</name>
<sequence>MPRKGRRSEAQKQRWKKVTEPDHPLCTLSSVNNVCMIRNDMHNHLNKSVSPMRHIYTVHFILNFIHLSFVIRWLEPPCQPDSCRGTGWRHKVFRWPISPFTGRSHKLVIPPESPDKKFILIVGDSHLRAIVDGFVPMPESHDLSFGIMSTPGACASQIRTEVLHAVVPRTPEAVCLLAPSNNLTASRTVDEAAIDFANLLKSIGNRWHEVFVVDFPPRLACDPDYQDHLRQAYRRVAALPLFSYRALPTSTLELWSKDGVHLSDSEGMAILVQLLFSAATEQLRTPPPAPRVSPRPSPPVRKVLPKLVVRERSPAPPAPDPFQWRTVGRGGKVIDAFHKVFNTPMYLLRWLEHPHPDCPVVRMRARLQAQPLLL</sequence>
<dbReference type="SUPFAM" id="SSF52266">
    <property type="entry name" value="SGNH hydrolase"/>
    <property type="match status" value="1"/>
</dbReference>
<dbReference type="Ensembl" id="ENSENLT00000025843.1">
    <property type="protein sequence ID" value="ENSENLP00000025043.1"/>
    <property type="gene ID" value="ENSENLG00000011310.1"/>
</dbReference>
<dbReference type="AlphaFoldDB" id="A0A665UZG8"/>
<reference evidence="1" key="3">
    <citation type="submission" date="2025-09" db="UniProtKB">
        <authorList>
            <consortium name="Ensembl"/>
        </authorList>
    </citation>
    <scope>IDENTIFICATION</scope>
</reference>
<dbReference type="InterPro" id="IPR036514">
    <property type="entry name" value="SGNH_hydro_sf"/>
</dbReference>
<dbReference type="Proteomes" id="UP000472264">
    <property type="component" value="Chromosome 15"/>
</dbReference>
<organism evidence="1 2">
    <name type="scientific">Echeneis naucrates</name>
    <name type="common">Live sharksucker</name>
    <dbReference type="NCBI Taxonomy" id="173247"/>
    <lineage>
        <taxon>Eukaryota</taxon>
        <taxon>Metazoa</taxon>
        <taxon>Chordata</taxon>
        <taxon>Craniata</taxon>
        <taxon>Vertebrata</taxon>
        <taxon>Euteleostomi</taxon>
        <taxon>Actinopterygii</taxon>
        <taxon>Neopterygii</taxon>
        <taxon>Teleostei</taxon>
        <taxon>Neoteleostei</taxon>
        <taxon>Acanthomorphata</taxon>
        <taxon>Carangaria</taxon>
        <taxon>Carangiformes</taxon>
        <taxon>Echeneidae</taxon>
        <taxon>Echeneis</taxon>
    </lineage>
</organism>
<accession>A0A665UZG8</accession>
<keyword evidence="2" id="KW-1185">Reference proteome</keyword>
<evidence type="ECO:0000313" key="2">
    <source>
        <dbReference type="Proteomes" id="UP000472264"/>
    </source>
</evidence>